<feature type="compositionally biased region" description="Pro residues" evidence="1">
    <location>
        <begin position="241"/>
        <end position="255"/>
    </location>
</feature>
<feature type="compositionally biased region" description="Basic and acidic residues" evidence="1">
    <location>
        <begin position="168"/>
        <end position="180"/>
    </location>
</feature>
<feature type="compositionally biased region" description="Low complexity" evidence="1">
    <location>
        <begin position="415"/>
        <end position="433"/>
    </location>
</feature>
<reference evidence="2" key="1">
    <citation type="journal article" date="2020" name="Stud. Mycol.">
        <title>101 Dothideomycetes genomes: a test case for predicting lifestyles and emergence of pathogens.</title>
        <authorList>
            <person name="Haridas S."/>
            <person name="Albert R."/>
            <person name="Binder M."/>
            <person name="Bloem J."/>
            <person name="Labutti K."/>
            <person name="Salamov A."/>
            <person name="Andreopoulos B."/>
            <person name="Baker S."/>
            <person name="Barry K."/>
            <person name="Bills G."/>
            <person name="Bluhm B."/>
            <person name="Cannon C."/>
            <person name="Castanera R."/>
            <person name="Culley D."/>
            <person name="Daum C."/>
            <person name="Ezra D."/>
            <person name="Gonzalez J."/>
            <person name="Henrissat B."/>
            <person name="Kuo A."/>
            <person name="Liang C."/>
            <person name="Lipzen A."/>
            <person name="Lutzoni F."/>
            <person name="Magnuson J."/>
            <person name="Mondo S."/>
            <person name="Nolan M."/>
            <person name="Ohm R."/>
            <person name="Pangilinan J."/>
            <person name="Park H.-J."/>
            <person name="Ramirez L."/>
            <person name="Alfaro M."/>
            <person name="Sun H."/>
            <person name="Tritt A."/>
            <person name="Yoshinaga Y."/>
            <person name="Zwiers L.-H."/>
            <person name="Turgeon B."/>
            <person name="Goodwin S."/>
            <person name="Spatafora J."/>
            <person name="Crous P."/>
            <person name="Grigoriev I."/>
        </authorList>
    </citation>
    <scope>NUCLEOTIDE SEQUENCE</scope>
    <source>
        <strain evidence="2">CBS 110217</strain>
    </source>
</reference>
<organism evidence="2 3">
    <name type="scientific">Setomelanomma holmii</name>
    <dbReference type="NCBI Taxonomy" id="210430"/>
    <lineage>
        <taxon>Eukaryota</taxon>
        <taxon>Fungi</taxon>
        <taxon>Dikarya</taxon>
        <taxon>Ascomycota</taxon>
        <taxon>Pezizomycotina</taxon>
        <taxon>Dothideomycetes</taxon>
        <taxon>Pleosporomycetidae</taxon>
        <taxon>Pleosporales</taxon>
        <taxon>Pleosporineae</taxon>
        <taxon>Phaeosphaeriaceae</taxon>
        <taxon>Setomelanomma</taxon>
    </lineage>
</organism>
<feature type="compositionally biased region" description="Basic and acidic residues" evidence="1">
    <location>
        <begin position="188"/>
        <end position="211"/>
    </location>
</feature>
<proteinExistence type="predicted"/>
<dbReference type="EMBL" id="ML978166">
    <property type="protein sequence ID" value="KAF2033556.1"/>
    <property type="molecule type" value="Genomic_DNA"/>
</dbReference>
<sequence>MSGPERPEPTVETTRSLKRKNFFKDDQDDLDALDKVFKRIKAVAPRTPYILSTPSLDPYRYHSQQEANAWMMGHLWRHDEEHLQYRTYVYREPCQDCLELQAGEDDESQPERPDSQASISGRQTTKRKLNLSAFKVKQANGTVTPGSKKVSPNLAPTKIAKEQVNGVKKPEKQASEDQRLASKPSKGSSEEAHNERATSKSNDTTDRDPRPRPRSPSRKTDDNDFKVAVDKLHQSNGTPHSLPPMLSPIHEPPSNPYGLPNILSPTLPSNIQAELDKIEVQRKRAESNASTSSSDRKSQTLVVPDARATKPTDTAKSEPRIRSVSAIGKSPNIEVAKRKDDARPTLVVKLKFSKSKLPTVKQILRLPPKRTIAEKKDRQDAREAPVNSQEKRVEEEPKKKKPIPKVAARRSDNTTPASTPSAKPAAAAAPVAKVPEKRPRPDDDVVSAVPSKRPRAASSQDRPITPMQQGTSSPSLSTKSSAQKVQSQYTTPKNNHKAVSMLRTASAESNDSTPGRSAATPAGIKSESKGGPTSAPASSKRQADMHLLAQTSMKLNQLGRALKHEATKILTNNSGKQVTKQDEKRGAITNMECILSYMAAYYAQDFSMNARGRASEVEHTWKTLLPLCLSYARTTKEFKHLDGLRSYLSSVVASNICKEVSQRVATSRPHDSPQDVPHGDLAKQHATLTANLALLSDHNKQMNQHYQDARVLLPFEDIQSMYKKTYAGCEANAKLVKEQEKISATRLSGPYFLPISNDTTPLQAVRFGLKFLAEYCEKEKLDYTFRVNLDKPE</sequence>
<dbReference type="Proteomes" id="UP000799777">
    <property type="component" value="Unassembled WGS sequence"/>
</dbReference>
<evidence type="ECO:0000313" key="2">
    <source>
        <dbReference type="EMBL" id="KAF2033556.1"/>
    </source>
</evidence>
<comment type="caution">
    <text evidence="2">The sequence shown here is derived from an EMBL/GenBank/DDBJ whole genome shotgun (WGS) entry which is preliminary data.</text>
</comment>
<evidence type="ECO:0000313" key="3">
    <source>
        <dbReference type="Proteomes" id="UP000799777"/>
    </source>
</evidence>
<feature type="compositionally biased region" description="Basic and acidic residues" evidence="1">
    <location>
        <begin position="434"/>
        <end position="443"/>
    </location>
</feature>
<feature type="compositionally biased region" description="Polar residues" evidence="1">
    <location>
        <begin position="506"/>
        <end position="515"/>
    </location>
</feature>
<feature type="region of interest" description="Disordered" evidence="1">
    <location>
        <begin position="366"/>
        <end position="542"/>
    </location>
</feature>
<feature type="compositionally biased region" description="Basic and acidic residues" evidence="1">
    <location>
        <begin position="307"/>
        <end position="321"/>
    </location>
</feature>
<feature type="region of interest" description="Disordered" evidence="1">
    <location>
        <begin position="102"/>
        <end position="352"/>
    </location>
</feature>
<dbReference type="AlphaFoldDB" id="A0A9P4LN90"/>
<keyword evidence="3" id="KW-1185">Reference proteome</keyword>
<feature type="compositionally biased region" description="Low complexity" evidence="1">
    <location>
        <begin position="472"/>
        <end position="481"/>
    </location>
</feature>
<name>A0A9P4LN90_9PLEO</name>
<feature type="compositionally biased region" description="Polar residues" evidence="1">
    <location>
        <begin position="263"/>
        <end position="272"/>
    </location>
</feature>
<evidence type="ECO:0000256" key="1">
    <source>
        <dbReference type="SAM" id="MobiDB-lite"/>
    </source>
</evidence>
<feature type="compositionally biased region" description="Polar residues" evidence="1">
    <location>
        <begin position="482"/>
        <end position="493"/>
    </location>
</feature>
<feature type="compositionally biased region" description="Basic and acidic residues" evidence="1">
    <location>
        <begin position="274"/>
        <end position="286"/>
    </location>
</feature>
<feature type="compositionally biased region" description="Polar residues" evidence="1">
    <location>
        <begin position="457"/>
        <end position="471"/>
    </location>
</feature>
<accession>A0A9P4LN90</accession>
<feature type="compositionally biased region" description="Basic and acidic residues" evidence="1">
    <location>
        <begin position="371"/>
        <end position="398"/>
    </location>
</feature>
<dbReference type="OrthoDB" id="284473at2759"/>
<gene>
    <name evidence="2" type="ORF">EK21DRAFT_98243</name>
</gene>
<protein>
    <submittedName>
        <fullName evidence="2">Uncharacterized protein</fullName>
    </submittedName>
</protein>
<feature type="compositionally biased region" description="Basic and acidic residues" evidence="1">
    <location>
        <begin position="218"/>
        <end position="233"/>
    </location>
</feature>